<accession>A0ABP7AAB6</accession>
<keyword evidence="11" id="KW-1185">Reference proteome</keyword>
<dbReference type="Gene3D" id="3.60.120.10">
    <property type="entry name" value="Anthranilate synthase"/>
    <property type="match status" value="1"/>
</dbReference>
<dbReference type="Gene3D" id="3.30.300.30">
    <property type="match status" value="1"/>
</dbReference>
<dbReference type="EMBL" id="BAAAZO010000010">
    <property type="protein sequence ID" value="GAA3628069.1"/>
    <property type="molecule type" value="Genomic_DNA"/>
</dbReference>
<protein>
    <recommendedName>
        <fullName evidence="4">Phenyloxazoline synthase MbtB</fullName>
    </recommendedName>
    <alternativeName>
        <fullName evidence="8">Mycobactin synthetase protein B</fullName>
    </alternativeName>
</protein>
<dbReference type="InterPro" id="IPR020806">
    <property type="entry name" value="PKS_PP-bd"/>
</dbReference>
<dbReference type="Gene3D" id="1.10.1200.10">
    <property type="entry name" value="ACP-like"/>
    <property type="match status" value="2"/>
</dbReference>
<reference evidence="11" key="1">
    <citation type="journal article" date="2019" name="Int. J. Syst. Evol. Microbiol.">
        <title>The Global Catalogue of Microorganisms (GCM) 10K type strain sequencing project: providing services to taxonomists for standard genome sequencing and annotation.</title>
        <authorList>
            <consortium name="The Broad Institute Genomics Platform"/>
            <consortium name="The Broad Institute Genome Sequencing Center for Infectious Disease"/>
            <person name="Wu L."/>
            <person name="Ma J."/>
        </authorList>
    </citation>
    <scope>NUCLEOTIDE SEQUENCE [LARGE SCALE GENOMIC DNA]</scope>
    <source>
        <strain evidence="11">JCM 16902</strain>
    </source>
</reference>
<dbReference type="InterPro" id="IPR020845">
    <property type="entry name" value="AMP-binding_CS"/>
</dbReference>
<comment type="caution">
    <text evidence="10">The sequence shown here is derived from an EMBL/GenBank/DDBJ whole genome shotgun (WGS) entry which is preliminary data.</text>
</comment>
<dbReference type="PROSITE" id="PS00012">
    <property type="entry name" value="PHOSPHOPANTETHEINE"/>
    <property type="match status" value="1"/>
</dbReference>
<dbReference type="PROSITE" id="PS00455">
    <property type="entry name" value="AMP_BINDING"/>
    <property type="match status" value="1"/>
</dbReference>
<dbReference type="Pfam" id="PF00501">
    <property type="entry name" value="AMP-binding"/>
    <property type="match status" value="1"/>
</dbReference>
<dbReference type="SUPFAM" id="SSF56322">
    <property type="entry name" value="ADC synthase"/>
    <property type="match status" value="1"/>
</dbReference>
<dbReference type="InterPro" id="IPR023213">
    <property type="entry name" value="CAT-like_dom_sf"/>
</dbReference>
<dbReference type="NCBIfam" id="TIGR03494">
    <property type="entry name" value="salicyl_syn"/>
    <property type="match status" value="1"/>
</dbReference>
<feature type="domain" description="Carrier" evidence="9">
    <location>
        <begin position="445"/>
        <end position="521"/>
    </location>
</feature>
<evidence type="ECO:0000256" key="7">
    <source>
        <dbReference type="ARBA" id="ARBA00022598"/>
    </source>
</evidence>
<dbReference type="SUPFAM" id="SSF52777">
    <property type="entry name" value="CoA-dependent acyltransferases"/>
    <property type="match status" value="2"/>
</dbReference>
<dbReference type="InterPro" id="IPR001242">
    <property type="entry name" value="Condensation_dom"/>
</dbReference>
<dbReference type="InterPro" id="IPR042099">
    <property type="entry name" value="ANL_N_sf"/>
</dbReference>
<dbReference type="InterPro" id="IPR005801">
    <property type="entry name" value="ADC_synthase"/>
</dbReference>
<dbReference type="Pfam" id="PF00550">
    <property type="entry name" value="PP-binding"/>
    <property type="match status" value="2"/>
</dbReference>
<dbReference type="Proteomes" id="UP001501074">
    <property type="component" value="Unassembled WGS sequence"/>
</dbReference>
<dbReference type="CDD" id="cd19535">
    <property type="entry name" value="Cyc_NRPS"/>
    <property type="match status" value="1"/>
</dbReference>
<dbReference type="Pfam" id="PF13193">
    <property type="entry name" value="AMP-binding_C"/>
    <property type="match status" value="1"/>
</dbReference>
<keyword evidence="5" id="KW-0596">Phosphopantetheine</keyword>
<name>A0ABP7AAB6_9ACTN</name>
<evidence type="ECO:0000313" key="10">
    <source>
        <dbReference type="EMBL" id="GAA3628069.1"/>
    </source>
</evidence>
<dbReference type="Gene3D" id="3.30.559.10">
    <property type="entry name" value="Chloramphenicol acetyltransferase-like domain"/>
    <property type="match status" value="1"/>
</dbReference>
<evidence type="ECO:0000256" key="8">
    <source>
        <dbReference type="ARBA" id="ARBA00033440"/>
    </source>
</evidence>
<comment type="pathway">
    <text evidence="2">Siderophore biosynthesis; mycobactin biosynthesis.</text>
</comment>
<dbReference type="InterPro" id="IPR015890">
    <property type="entry name" value="Chorismate_C"/>
</dbReference>
<evidence type="ECO:0000256" key="5">
    <source>
        <dbReference type="ARBA" id="ARBA00022450"/>
    </source>
</evidence>
<dbReference type="SMART" id="SM00823">
    <property type="entry name" value="PKS_PP"/>
    <property type="match status" value="2"/>
</dbReference>
<dbReference type="PANTHER" id="PTHR45527">
    <property type="entry name" value="NONRIBOSOMAL PEPTIDE SYNTHETASE"/>
    <property type="match status" value="1"/>
</dbReference>
<evidence type="ECO:0000313" key="11">
    <source>
        <dbReference type="Proteomes" id="UP001501074"/>
    </source>
</evidence>
<sequence>MSAPVSVPVGYQERTVPFGGDPIEASTRFARQAQGPVTVYEQDGAWLCGSGALAEVVLHWNEIRWWVDGLGWTSEPVGDEPLSRLAQVLAALPVPGWRACGWAGFELGPRAYGLAGPVTPDPLVHLIVPAQEIRFEPEGARLRARTVPELEALESLLGQSGTLITGRPQMLADLDHEADRYQQQVARAVADIHAGRLRKVIVSRAVPVQGEIDLAATYEQGRRGNTPARSFLIDIGNLAAVGFSPETVVEVSAQGRISTQPLAGTAALEGSAEADGRRREALLRDPKEIYEHAISVQAAQDELRPLCESGTLVVDEFMNVLERGSVQHLASRVSGRLAAGRDAWQALAVVFPAITATGVPKAAALEAIREYEQPRGVYSGAVVNTTSDGALDAALVLRTVFRRDGQTWLRAGAGIVGASRPERELEETREKLRSISRFLVPAGSEQAENGLEALRRTVAGLIEEDPAEVGDDDNLFELGLESIALITAVGQWRREGIQVSFAELAESPTVEGWYKLLADRRTVPVAPEPLAVPAGTGDEFPLALMQHAYWIGRSTAQTYGGVAAHLFTEFDGDDVEPDRLAAAIERVVVRHPALRTRVTDNGAQIVEETSGWRGLDVHDLRDLPEDEVGERLEAVRDRLSHEMLDIERGELLATVLSLLPGGRTRFHLDVDMVAADAVSYRILLADLAQAYSQGPESLPAHIDYSYRRYREENAPGHREAAERGREAWQHRLPGLPGAPQLPLAPPGLGTPKVSRRHFRLSPEARESLAQTARRHSVTPAMAVATAFAEVLGAWSSQSRFLLNVPLFDREQLHPDVGRIIGDFTSSVLLEIDLTDRVPFSERARGVQTRLHADAAHAAYSGVEVLRDLGRQQGEPVLAPMVFTSALGLGELFDASVGEQFGRPVWIISQGPQVLLDAQVTELDGGLLINWDIRENTFAPGVVDAMFSAFEHLVRGLSDGSTWQAPVGNLTDPAQRPVNPGPTSERLLHQGFFEQAAQYPDRAALVWPGGELSYGALADQARGTAGALIARGVRPGDAVGVHLPKGPEQIVAVMGVLAAGGVYVPVGVQQPPARIARIAQTAGIQVAITSLPQNWPASVATGEGLHDHEGVSAGDGRLDEAAYLLFTSGSTGAPKGVEVSHRAAMNTIDDLVDRLGIGPDDRTLAVSALDFDLSVFDVFAPLSAGGAVVLVDEESRREATVWAGLIAGGVTILNCVPTVLDLVLSSGVPLGDSLRAVLLGGDRIGTDLPARLASAVPGARFLALGGTTETAIHSTICEIRDAVVDPGWTCVPYGTPLRNVRLRVVDALGRDCPDHVTGELWIGGPGVALGYRGDPDRTADRFVSYDGERWYRTGDLARYRPAGTVEFLGRADHQVKIRGFRVELGEVEAALSAVPGVRAGVAVLVPGKPASLGALVVADEQPREIRDALGALLPAHMVPDRMVRVEALPLSANGKIDRRAAAALLERESAERQIGAAGPRTDLERVILLAWQEILGTDGFGIDDEFFALGGDSVLATRLVARLREELDSSAPSVRLLFGAPTTATFARALNETEPGRLERIAAIVWEIAGLSDDEIETRLQEPDTRGGRS</sequence>
<dbReference type="Gene3D" id="3.30.559.30">
    <property type="entry name" value="Nonribosomal peptide synthetase, condensation domain"/>
    <property type="match status" value="1"/>
</dbReference>
<dbReference type="InterPro" id="IPR006162">
    <property type="entry name" value="Ppantetheine_attach_site"/>
</dbReference>
<comment type="similarity">
    <text evidence="3">Belongs to the ATP-dependent AMP-binding enzyme family. MbtB subfamily.</text>
</comment>
<dbReference type="InterPro" id="IPR045851">
    <property type="entry name" value="AMP-bd_C_sf"/>
</dbReference>
<comment type="cofactor">
    <cofactor evidence="1">
        <name>pantetheine 4'-phosphate</name>
        <dbReference type="ChEBI" id="CHEBI:47942"/>
    </cofactor>
</comment>
<dbReference type="InterPro" id="IPR019996">
    <property type="entry name" value="Salicylate_synthase"/>
</dbReference>
<feature type="domain" description="Carrier" evidence="9">
    <location>
        <begin position="1477"/>
        <end position="1553"/>
    </location>
</feature>
<dbReference type="Pfam" id="PF00668">
    <property type="entry name" value="Condensation"/>
    <property type="match status" value="1"/>
</dbReference>
<dbReference type="InterPro" id="IPR025110">
    <property type="entry name" value="AMP-bd_C"/>
</dbReference>
<dbReference type="NCBIfam" id="TIGR01733">
    <property type="entry name" value="AA-adenyl-dom"/>
    <property type="match status" value="1"/>
</dbReference>
<dbReference type="InterPro" id="IPR009081">
    <property type="entry name" value="PP-bd_ACP"/>
</dbReference>
<dbReference type="InterPro" id="IPR036736">
    <property type="entry name" value="ACP-like_sf"/>
</dbReference>
<evidence type="ECO:0000256" key="2">
    <source>
        <dbReference type="ARBA" id="ARBA00005102"/>
    </source>
</evidence>
<evidence type="ECO:0000256" key="1">
    <source>
        <dbReference type="ARBA" id="ARBA00001957"/>
    </source>
</evidence>
<dbReference type="InterPro" id="IPR010071">
    <property type="entry name" value="AA_adenyl_dom"/>
</dbReference>
<proteinExistence type="inferred from homology"/>
<dbReference type="PANTHER" id="PTHR45527:SF10">
    <property type="entry name" value="PYOCHELIN SYNTHASE PCHF"/>
    <property type="match status" value="1"/>
</dbReference>
<evidence type="ECO:0000256" key="4">
    <source>
        <dbReference type="ARBA" id="ARBA00016743"/>
    </source>
</evidence>
<dbReference type="InterPro" id="IPR057737">
    <property type="entry name" value="Condensation_MtbB-like"/>
</dbReference>
<dbReference type="Gene3D" id="3.40.50.12780">
    <property type="entry name" value="N-terminal domain of ligase-like"/>
    <property type="match status" value="1"/>
</dbReference>
<dbReference type="Pfam" id="PF00425">
    <property type="entry name" value="Chorismate_bind"/>
    <property type="match status" value="1"/>
</dbReference>
<dbReference type="PROSITE" id="PS50075">
    <property type="entry name" value="CARRIER"/>
    <property type="match status" value="2"/>
</dbReference>
<gene>
    <name evidence="10" type="ORF">GCM10022223_51730</name>
</gene>
<evidence type="ECO:0000256" key="3">
    <source>
        <dbReference type="ARBA" id="ARBA00007380"/>
    </source>
</evidence>
<keyword evidence="6" id="KW-0597">Phosphoprotein</keyword>
<organism evidence="10 11">
    <name type="scientific">Kineosporia mesophila</name>
    <dbReference type="NCBI Taxonomy" id="566012"/>
    <lineage>
        <taxon>Bacteria</taxon>
        <taxon>Bacillati</taxon>
        <taxon>Actinomycetota</taxon>
        <taxon>Actinomycetes</taxon>
        <taxon>Kineosporiales</taxon>
        <taxon>Kineosporiaceae</taxon>
        <taxon>Kineosporia</taxon>
    </lineage>
</organism>
<dbReference type="InterPro" id="IPR000873">
    <property type="entry name" value="AMP-dep_synth/lig_dom"/>
</dbReference>
<keyword evidence="7" id="KW-0436">Ligase</keyword>
<evidence type="ECO:0000259" key="9">
    <source>
        <dbReference type="PROSITE" id="PS50075"/>
    </source>
</evidence>
<dbReference type="SUPFAM" id="SSF56801">
    <property type="entry name" value="Acetyl-CoA synthetase-like"/>
    <property type="match status" value="1"/>
</dbReference>
<dbReference type="SUPFAM" id="SSF47336">
    <property type="entry name" value="ACP-like"/>
    <property type="match status" value="2"/>
</dbReference>
<evidence type="ECO:0000256" key="6">
    <source>
        <dbReference type="ARBA" id="ARBA00022553"/>
    </source>
</evidence>